<sequence length="144" mass="17222">MKNNKLTPSEEDYVEMIYRINLRNENVQMKDVANELNIKPASVTKMVKKLNEKGILEYKKYDYIKLTKAGYKIGETLLKRHNTIYRFLQILGLEHNIHEETEKMEHTISYDTLEKMSTLIDFFSKYEEIYSSLRDFQKNKNLNT</sequence>
<keyword evidence="6" id="KW-0805">Transcription regulation</keyword>
<protein>
    <recommendedName>
        <fullName evidence="11">Manganese transport regulator</fullName>
    </recommendedName>
</protein>
<dbReference type="InterPro" id="IPR050536">
    <property type="entry name" value="DtxR_MntR_Metal-Reg"/>
</dbReference>
<feature type="domain" description="HTH rpiR-type" evidence="13">
    <location>
        <begin position="1"/>
        <end position="69"/>
    </location>
</feature>
<organism evidence="14 15">
    <name type="scientific">Intestinibacter bartlettii</name>
    <dbReference type="NCBI Taxonomy" id="261299"/>
    <lineage>
        <taxon>Bacteria</taxon>
        <taxon>Bacillati</taxon>
        <taxon>Bacillota</taxon>
        <taxon>Clostridia</taxon>
        <taxon>Peptostreptococcales</taxon>
        <taxon>Peptostreptococcaceae</taxon>
        <taxon>Intestinibacter</taxon>
    </lineage>
</organism>
<dbReference type="InterPro" id="IPR000281">
    <property type="entry name" value="HTH_RpiR"/>
</dbReference>
<evidence type="ECO:0000256" key="10">
    <source>
        <dbReference type="ARBA" id="ARBA00023211"/>
    </source>
</evidence>
<proteinExistence type="inferred from homology"/>
<keyword evidence="8" id="KW-0010">Activator</keyword>
<evidence type="ECO:0000256" key="8">
    <source>
        <dbReference type="ARBA" id="ARBA00023159"/>
    </source>
</evidence>
<keyword evidence="9" id="KW-0804">Transcription</keyword>
<dbReference type="PROSITE" id="PS50944">
    <property type="entry name" value="HTH_DTXR"/>
    <property type="match status" value="1"/>
</dbReference>
<evidence type="ECO:0000256" key="11">
    <source>
        <dbReference type="ARBA" id="ARBA00032593"/>
    </source>
</evidence>
<dbReference type="Pfam" id="PF02742">
    <property type="entry name" value="Fe_dep_repr_C"/>
    <property type="match status" value="1"/>
</dbReference>
<evidence type="ECO:0000256" key="5">
    <source>
        <dbReference type="ARBA" id="ARBA00022491"/>
    </source>
</evidence>
<dbReference type="InterPro" id="IPR001367">
    <property type="entry name" value="Fe_dep_repressor"/>
</dbReference>
<comment type="similarity">
    <text evidence="2">Belongs to the DtxR/MntR family.</text>
</comment>
<evidence type="ECO:0000256" key="3">
    <source>
        <dbReference type="ARBA" id="ARBA00011738"/>
    </source>
</evidence>
<dbReference type="InterPro" id="IPR022689">
    <property type="entry name" value="Iron_dep_repressor"/>
</dbReference>
<evidence type="ECO:0000256" key="7">
    <source>
        <dbReference type="ARBA" id="ARBA00023125"/>
    </source>
</evidence>
<dbReference type="Proteomes" id="UP001196301">
    <property type="component" value="Unassembled WGS sequence"/>
</dbReference>
<comment type="subunit">
    <text evidence="3">Homodimer.</text>
</comment>
<evidence type="ECO:0000256" key="1">
    <source>
        <dbReference type="ARBA" id="ARBA00004496"/>
    </source>
</evidence>
<evidence type="ECO:0000259" key="12">
    <source>
        <dbReference type="PROSITE" id="PS50944"/>
    </source>
</evidence>
<feature type="domain" description="HTH dtxR-type" evidence="12">
    <location>
        <begin position="6"/>
        <end position="67"/>
    </location>
</feature>
<reference evidence="14 15" key="1">
    <citation type="submission" date="2021-06" db="EMBL/GenBank/DDBJ databases">
        <authorList>
            <person name="Sun Q."/>
            <person name="Li D."/>
        </authorList>
    </citation>
    <scope>NUCLEOTIDE SEQUENCE [LARGE SCALE GENOMIC DNA]</scope>
    <source>
        <strain evidence="14 15">N19</strain>
    </source>
</reference>
<accession>A0ABS6DZU7</accession>
<evidence type="ECO:0000256" key="4">
    <source>
        <dbReference type="ARBA" id="ARBA00022490"/>
    </source>
</evidence>
<evidence type="ECO:0000256" key="9">
    <source>
        <dbReference type="ARBA" id="ARBA00023163"/>
    </source>
</evidence>
<name>A0ABS6DZU7_9FIRM</name>
<dbReference type="PANTHER" id="PTHR33238:SF11">
    <property type="entry name" value="TRANSCRIPTIONAL REGULATOR MNTR"/>
    <property type="match status" value="1"/>
</dbReference>
<evidence type="ECO:0000256" key="6">
    <source>
        <dbReference type="ARBA" id="ARBA00023015"/>
    </source>
</evidence>
<dbReference type="SMART" id="SM00529">
    <property type="entry name" value="HTH_DTXR"/>
    <property type="match status" value="1"/>
</dbReference>
<keyword evidence="4" id="KW-0963">Cytoplasm</keyword>
<comment type="subcellular location">
    <subcellularLocation>
        <location evidence="1">Cytoplasm</location>
    </subcellularLocation>
</comment>
<evidence type="ECO:0000313" key="14">
    <source>
        <dbReference type="EMBL" id="MBU5336933.1"/>
    </source>
</evidence>
<gene>
    <name evidence="14" type="ORF">KQI20_10825</name>
</gene>
<keyword evidence="10" id="KW-0464">Manganese</keyword>
<keyword evidence="5" id="KW-0678">Repressor</keyword>
<dbReference type="EMBL" id="JAHLOQ010000033">
    <property type="protein sequence ID" value="MBU5336933.1"/>
    <property type="molecule type" value="Genomic_DNA"/>
</dbReference>
<dbReference type="InterPro" id="IPR022687">
    <property type="entry name" value="HTH_DTXR"/>
</dbReference>
<dbReference type="Pfam" id="PF01325">
    <property type="entry name" value="Fe_dep_repress"/>
    <property type="match status" value="1"/>
</dbReference>
<evidence type="ECO:0000313" key="15">
    <source>
        <dbReference type="Proteomes" id="UP001196301"/>
    </source>
</evidence>
<evidence type="ECO:0000259" key="13">
    <source>
        <dbReference type="PROSITE" id="PS51071"/>
    </source>
</evidence>
<evidence type="ECO:0000256" key="2">
    <source>
        <dbReference type="ARBA" id="ARBA00007871"/>
    </source>
</evidence>
<keyword evidence="15" id="KW-1185">Reference proteome</keyword>
<dbReference type="PROSITE" id="PS51071">
    <property type="entry name" value="HTH_RPIR"/>
    <property type="match status" value="1"/>
</dbReference>
<dbReference type="PANTHER" id="PTHR33238">
    <property type="entry name" value="IRON (METAL) DEPENDENT REPRESSOR, DTXR FAMILY"/>
    <property type="match status" value="1"/>
</dbReference>
<keyword evidence="7" id="KW-0238">DNA-binding</keyword>
<comment type="caution">
    <text evidence="14">The sequence shown here is derived from an EMBL/GenBank/DDBJ whole genome shotgun (WGS) entry which is preliminary data.</text>
</comment>